<evidence type="ECO:0000259" key="4">
    <source>
        <dbReference type="Pfam" id="PF13638"/>
    </source>
</evidence>
<dbReference type="Gene3D" id="1.25.40.10">
    <property type="entry name" value="Tetratricopeptide repeat domain"/>
    <property type="match status" value="1"/>
</dbReference>
<organism>
    <name type="scientific">Branchiostoma floridae</name>
    <name type="common">Florida lancelet</name>
    <name type="synonym">Amphioxus</name>
    <dbReference type="NCBI Taxonomy" id="7739"/>
    <lineage>
        <taxon>Eukaryota</taxon>
        <taxon>Metazoa</taxon>
        <taxon>Chordata</taxon>
        <taxon>Cephalochordata</taxon>
        <taxon>Leptocardii</taxon>
        <taxon>Amphioxiformes</taxon>
        <taxon>Branchiostomatidae</taxon>
        <taxon>Branchiostoma</taxon>
    </lineage>
</organism>
<dbReference type="Gene3D" id="3.40.50.1010">
    <property type="entry name" value="5'-nuclease"/>
    <property type="match status" value="1"/>
</dbReference>
<dbReference type="EMBL" id="GG666670">
    <property type="protein sequence ID" value="EEN44632.1"/>
    <property type="molecule type" value="Genomic_DNA"/>
</dbReference>
<evidence type="ECO:0000259" key="3">
    <source>
        <dbReference type="Pfam" id="PF10373"/>
    </source>
</evidence>
<dbReference type="PANTHER" id="PTHR15696:SF0">
    <property type="entry name" value="TELOMERASE-BINDING PROTEIN EST1A"/>
    <property type="match status" value="1"/>
</dbReference>
<feature type="domain" description="DNA/RNA-binding" evidence="3">
    <location>
        <begin position="487"/>
        <end position="763"/>
    </location>
</feature>
<feature type="compositionally biased region" description="Basic and acidic residues" evidence="2">
    <location>
        <begin position="161"/>
        <end position="171"/>
    </location>
</feature>
<dbReference type="Pfam" id="PF10373">
    <property type="entry name" value="EST1_DNA_bind"/>
    <property type="match status" value="1"/>
</dbReference>
<dbReference type="Pfam" id="PF13638">
    <property type="entry name" value="PIN_4"/>
    <property type="match status" value="1"/>
</dbReference>
<dbReference type="InterPro" id="IPR045153">
    <property type="entry name" value="Est1/Ebs1-like"/>
</dbReference>
<protein>
    <recommendedName>
        <fullName evidence="6">PIN domain-containing protein</fullName>
    </recommendedName>
</protein>
<dbReference type="InterPro" id="IPR011990">
    <property type="entry name" value="TPR-like_helical_dom_sf"/>
</dbReference>
<dbReference type="eggNOG" id="KOG2162">
    <property type="taxonomic scope" value="Eukaryota"/>
</dbReference>
<proteinExistence type="predicted"/>
<feature type="compositionally biased region" description="Polar residues" evidence="2">
    <location>
        <begin position="65"/>
        <end position="80"/>
    </location>
</feature>
<dbReference type="SUPFAM" id="SSF48452">
    <property type="entry name" value="TPR-like"/>
    <property type="match status" value="1"/>
</dbReference>
<evidence type="ECO:0000313" key="5">
    <source>
        <dbReference type="EMBL" id="EEN44632.1"/>
    </source>
</evidence>
<feature type="region of interest" description="Disordered" evidence="2">
    <location>
        <begin position="656"/>
        <end position="676"/>
    </location>
</feature>
<evidence type="ECO:0008006" key="6">
    <source>
        <dbReference type="Google" id="ProtNLM"/>
    </source>
</evidence>
<feature type="compositionally biased region" description="Polar residues" evidence="2">
    <location>
        <begin position="194"/>
        <end position="205"/>
    </location>
</feature>
<accession>C3ZS53</accession>
<feature type="domain" description="PIN" evidence="4">
    <location>
        <begin position="858"/>
        <end position="943"/>
    </location>
</feature>
<evidence type="ECO:0000256" key="2">
    <source>
        <dbReference type="SAM" id="MobiDB-lite"/>
    </source>
</evidence>
<feature type="region of interest" description="Disordered" evidence="2">
    <location>
        <begin position="17"/>
        <end position="40"/>
    </location>
</feature>
<feature type="compositionally biased region" description="Polar residues" evidence="2">
    <location>
        <begin position="224"/>
        <end position="253"/>
    </location>
</feature>
<dbReference type="STRING" id="7739.C3ZS53"/>
<dbReference type="AlphaFoldDB" id="C3ZS53"/>
<feature type="region of interest" description="Disordered" evidence="2">
    <location>
        <begin position="1046"/>
        <end position="1066"/>
    </location>
</feature>
<dbReference type="InParanoid" id="C3ZS53"/>
<keyword evidence="1" id="KW-0866">Nonsense-mediated mRNA decay</keyword>
<dbReference type="InterPro" id="IPR018834">
    <property type="entry name" value="DNA/RNA-bd_Est1-type"/>
</dbReference>
<dbReference type="GO" id="GO:0000184">
    <property type="term" value="P:nuclear-transcribed mRNA catabolic process, nonsense-mediated decay"/>
    <property type="evidence" value="ECO:0007669"/>
    <property type="project" value="UniProtKB-KW"/>
</dbReference>
<feature type="region of interest" description="Disordered" evidence="2">
    <location>
        <begin position="65"/>
        <end position="302"/>
    </location>
</feature>
<evidence type="ECO:0000256" key="1">
    <source>
        <dbReference type="ARBA" id="ARBA00023161"/>
    </source>
</evidence>
<feature type="compositionally biased region" description="Polar residues" evidence="2">
    <location>
        <begin position="116"/>
        <end position="133"/>
    </location>
</feature>
<reference evidence="5" key="1">
    <citation type="journal article" date="2008" name="Nature">
        <title>The amphioxus genome and the evolution of the chordate karyotype.</title>
        <authorList>
            <consortium name="US DOE Joint Genome Institute (JGI-PGF)"/>
            <person name="Putnam N.H."/>
            <person name="Butts T."/>
            <person name="Ferrier D.E.K."/>
            <person name="Furlong R.F."/>
            <person name="Hellsten U."/>
            <person name="Kawashima T."/>
            <person name="Robinson-Rechavi M."/>
            <person name="Shoguchi E."/>
            <person name="Terry A."/>
            <person name="Yu J.-K."/>
            <person name="Benito-Gutierrez E.L."/>
            <person name="Dubchak I."/>
            <person name="Garcia-Fernandez J."/>
            <person name="Gibson-Brown J.J."/>
            <person name="Grigoriev I.V."/>
            <person name="Horton A.C."/>
            <person name="de Jong P.J."/>
            <person name="Jurka J."/>
            <person name="Kapitonov V.V."/>
            <person name="Kohara Y."/>
            <person name="Kuroki Y."/>
            <person name="Lindquist E."/>
            <person name="Lucas S."/>
            <person name="Osoegawa K."/>
            <person name="Pennacchio L.A."/>
            <person name="Salamov A.A."/>
            <person name="Satou Y."/>
            <person name="Sauka-Spengler T."/>
            <person name="Schmutz J."/>
            <person name="Shin-I T."/>
            <person name="Toyoda A."/>
            <person name="Bronner-Fraser M."/>
            <person name="Fujiyama A."/>
            <person name="Holland L.Z."/>
            <person name="Holland P.W.H."/>
            <person name="Satoh N."/>
            <person name="Rokhsar D.S."/>
        </authorList>
    </citation>
    <scope>NUCLEOTIDE SEQUENCE [LARGE SCALE GENOMIC DNA]</scope>
    <source>
        <strain evidence="5">S238N-H82</strain>
        <tissue evidence="5">Testes</tissue>
    </source>
</reference>
<sequence>MQPFGLFVYDSKKRRSDTLLKSGGGGGTAVRDHKDVPNRTGMMAATASSSLRVVRINEEQLQQTAQCHRSKVSSGTSNNVDAGADPTVQVKKPPRRPAMAIYQPGVSRLARKKSDSTNSGEDISTQVTTQRCNTTRRKGTDRGREVMSSTGDSDEVSEDLCDNKSCRERTTRNSKQRKRENCSSITPDRLLAAGNTQDDVSSSCSIPEDGGDEAKKRTADQENQEGSIRRTSQGNQTKTGQFSTSKSGDFTTDVSKSSGGVKTKKQDASLNNNLDENVGLGSKEIQPGQSGRAQPSSTGSCQTVHSRGIIHLPPDISLHTHQTDKQETRTCQGEENKRLFDPHKCTSEQNMPIAKQLSKPCQHSSQSELCHRHVSWRGASHVHSNLLPTCRYSHVTSEHDHELTDTNTPGTDNKKWQHVLQQAEALAADLHLHLSKGNADNQHVAVTLHLQVLHSMLTCSKNYRGNTTLTWMTILIISELSLQQELFYLKAQRLYPNNGHPYNQLAILAIYTRRKMDAVYFYMRSLAASNPFVTARESLMTLFEEVRRKLMKTFELNFLHAHGKLFTKTGMETFAVVVSRTLQEFQSLLQLSPASIGNMKLLQVMGINMFAVSNCTSSEGWTEGIKSPLQDCAVKLGMDMFGLMVTTAVHKLQQQRTSLTSSANSDGSQEGKPNTDLQELLPSLKVWADWMTCHRSMWNPTTSTHSTTSPVVNTWTALADLCNELEESDLSAVTMEDENREGLEPVVLEEDFHLAGFQPLSSQIITGVKYASSSLVQKGVAQDVLRKKSLQLFGQYLCGIERPILVWEHGKHVSIVSTNQDAEHAAGQLNVAAENLAVLDDQTSAVQIEVEVVPAFLIPDTNSFIDNLHGLKRLILCQMFTVVVPLIVINELDGLARGSRHEEKTSGHAQKLQQGAMLAIKFLEDQFSHHDSHLRALTSKGTSLDTIAFRNEDMPGHQQRGSHVSTYRCKLYHKYNLLGEDNDVIMIVLQFPHTPLIGGNFKSMTKTSEPASRGALHAPRRFGSLCCYGNRPFGRPARAEPYRFEPFERPAPGRRPKAFEPCRPGPVRDVVRASPSGQSGPFMAVRTVLRTVERPSRPTDPSDPRTIEWFELTVHARSD</sequence>
<dbReference type="InterPro" id="IPR002716">
    <property type="entry name" value="PIN_dom"/>
</dbReference>
<name>C3ZS53_BRAFL</name>
<gene>
    <name evidence="5" type="ORF">BRAFLDRAFT_131536</name>
</gene>
<feature type="compositionally biased region" description="Polar residues" evidence="2">
    <location>
        <begin position="287"/>
        <end position="302"/>
    </location>
</feature>
<dbReference type="PANTHER" id="PTHR15696">
    <property type="entry name" value="SMG-7 SUPPRESSOR WITH MORPHOLOGICAL EFFECT ON GENITALIA PROTEIN 7"/>
    <property type="match status" value="1"/>
</dbReference>